<dbReference type="EMBL" id="CARXXK010001686">
    <property type="protein sequence ID" value="CAI6377275.1"/>
    <property type="molecule type" value="Genomic_DNA"/>
</dbReference>
<sequence length="198" mass="22638">MPRRGCSKFHQLSDRSKRRRVNEDEGCSNWTSNSDDNFSSRLSYTKKSFNTSKINTDPANDINTLDSSQYILYNQVFEDNDHLSNEEVEFNDSNYENNFLDSSSSETTFEEYSSLGFQMNNTYTYCSESTTTRSSGIENFLRNWAIRHNITSSAVSDLLAGLKENVDSLTNILPSDARTLLKTNLTLEKLNINCYDTS</sequence>
<dbReference type="AlphaFoldDB" id="A0AAV0Y8Q4"/>
<dbReference type="Proteomes" id="UP001160148">
    <property type="component" value="Unassembled WGS sequence"/>
</dbReference>
<evidence type="ECO:0000256" key="1">
    <source>
        <dbReference type="SAM" id="MobiDB-lite"/>
    </source>
</evidence>
<protein>
    <submittedName>
        <fullName evidence="2">Uncharacterized protein</fullName>
    </submittedName>
</protein>
<gene>
    <name evidence="2" type="ORF">MEUPH1_LOCUS30559</name>
</gene>
<evidence type="ECO:0000313" key="3">
    <source>
        <dbReference type="Proteomes" id="UP001160148"/>
    </source>
</evidence>
<reference evidence="2 3" key="1">
    <citation type="submission" date="2023-01" db="EMBL/GenBank/DDBJ databases">
        <authorList>
            <person name="Whitehead M."/>
        </authorList>
    </citation>
    <scope>NUCLEOTIDE SEQUENCE [LARGE SCALE GENOMIC DNA]</scope>
</reference>
<feature type="region of interest" description="Disordered" evidence="1">
    <location>
        <begin position="1"/>
        <end position="30"/>
    </location>
</feature>
<evidence type="ECO:0000313" key="2">
    <source>
        <dbReference type="EMBL" id="CAI6377275.1"/>
    </source>
</evidence>
<name>A0AAV0Y8Q4_9HEMI</name>
<keyword evidence="3" id="KW-1185">Reference proteome</keyword>
<accession>A0AAV0Y8Q4</accession>
<proteinExistence type="predicted"/>
<comment type="caution">
    <text evidence="2">The sequence shown here is derived from an EMBL/GenBank/DDBJ whole genome shotgun (WGS) entry which is preliminary data.</text>
</comment>
<organism evidence="2 3">
    <name type="scientific">Macrosiphum euphorbiae</name>
    <name type="common">potato aphid</name>
    <dbReference type="NCBI Taxonomy" id="13131"/>
    <lineage>
        <taxon>Eukaryota</taxon>
        <taxon>Metazoa</taxon>
        <taxon>Ecdysozoa</taxon>
        <taxon>Arthropoda</taxon>
        <taxon>Hexapoda</taxon>
        <taxon>Insecta</taxon>
        <taxon>Pterygota</taxon>
        <taxon>Neoptera</taxon>
        <taxon>Paraneoptera</taxon>
        <taxon>Hemiptera</taxon>
        <taxon>Sternorrhyncha</taxon>
        <taxon>Aphidomorpha</taxon>
        <taxon>Aphidoidea</taxon>
        <taxon>Aphididae</taxon>
        <taxon>Macrosiphini</taxon>
        <taxon>Macrosiphum</taxon>
    </lineage>
</organism>